<reference evidence="4" key="2">
    <citation type="submission" date="2022-12" db="EMBL/GenBank/DDBJ databases">
        <authorList>
            <person name="Webb A."/>
        </authorList>
    </citation>
    <scope>NUCLEOTIDE SEQUENCE</scope>
    <source>
        <strain evidence="4">Pf2</strain>
    </source>
</reference>
<sequence>MASAQDKQKQYADQHGRKNNEHFSEEDKVLLSTATLPKHAISVLPGGTTKLLPRLIGPFTVVEEVGDLNYRLTLPPYMKTHPVFYVGRLKRLKRYVDPEEITYSHQSNETDGDVDCESSVVPDQTRKKPKGFPYTSEGSG</sequence>
<evidence type="ECO:0000256" key="1">
    <source>
        <dbReference type="SAM" id="MobiDB-lite"/>
    </source>
</evidence>
<organism evidence="4 6">
    <name type="scientific">Peronospora farinosa</name>
    <dbReference type="NCBI Taxonomy" id="134698"/>
    <lineage>
        <taxon>Eukaryota</taxon>
        <taxon>Sar</taxon>
        <taxon>Stramenopiles</taxon>
        <taxon>Oomycota</taxon>
        <taxon>Peronosporomycetes</taxon>
        <taxon>Peronosporales</taxon>
        <taxon>Peronosporaceae</taxon>
        <taxon>Peronospora</taxon>
    </lineage>
</organism>
<feature type="region of interest" description="Disordered" evidence="1">
    <location>
        <begin position="1"/>
        <end position="25"/>
    </location>
</feature>
<comment type="caution">
    <text evidence="4">The sequence shown here is derived from an EMBL/GenBank/DDBJ whole genome shotgun (WGS) entry which is preliminary data.</text>
</comment>
<evidence type="ECO:0000313" key="5">
    <source>
        <dbReference type="Proteomes" id="UP001157938"/>
    </source>
</evidence>
<protein>
    <recommendedName>
        <fullName evidence="2">Tf2-1-like SH3-like domain-containing protein</fullName>
    </recommendedName>
</protein>
<name>A0AAV0TI85_9STRA</name>
<proteinExistence type="predicted"/>
<dbReference type="Proteomes" id="UP001157938">
    <property type="component" value="Unassembled WGS sequence"/>
</dbReference>
<dbReference type="Proteomes" id="UP001159659">
    <property type="component" value="Unassembled WGS sequence"/>
</dbReference>
<evidence type="ECO:0000313" key="6">
    <source>
        <dbReference type="Proteomes" id="UP001159659"/>
    </source>
</evidence>
<evidence type="ECO:0000313" key="4">
    <source>
        <dbReference type="EMBL" id="CAI5721848.1"/>
    </source>
</evidence>
<feature type="domain" description="Tf2-1-like SH3-like" evidence="2">
    <location>
        <begin position="27"/>
        <end position="91"/>
    </location>
</feature>
<accession>A0AAV0TI85</accession>
<evidence type="ECO:0000313" key="3">
    <source>
        <dbReference type="EMBL" id="CAH0486214.1"/>
    </source>
</evidence>
<dbReference type="InterPro" id="IPR056924">
    <property type="entry name" value="SH3_Tf2-1"/>
</dbReference>
<dbReference type="EMBL" id="CAKLBC010000399">
    <property type="protein sequence ID" value="CAH0486214.1"/>
    <property type="molecule type" value="Genomic_DNA"/>
</dbReference>
<dbReference type="AlphaFoldDB" id="A0AAV0TI85"/>
<gene>
    <name evidence="3" type="ORF">PFR001_LOCUS1862</name>
    <name evidence="4" type="ORF">PFR002_LOCUS4309</name>
</gene>
<feature type="region of interest" description="Disordered" evidence="1">
    <location>
        <begin position="103"/>
        <end position="140"/>
    </location>
</feature>
<dbReference type="Pfam" id="PF24626">
    <property type="entry name" value="SH3_Tf2-1"/>
    <property type="match status" value="1"/>
</dbReference>
<evidence type="ECO:0000259" key="2">
    <source>
        <dbReference type="Pfam" id="PF24626"/>
    </source>
</evidence>
<dbReference type="EMBL" id="CANTFK010000663">
    <property type="protein sequence ID" value="CAI5721848.1"/>
    <property type="molecule type" value="Genomic_DNA"/>
</dbReference>
<reference evidence="3 5" key="1">
    <citation type="submission" date="2021-11" db="EMBL/GenBank/DDBJ databases">
        <authorList>
            <person name="Islam A."/>
            <person name="Islam S."/>
            <person name="Flora M.S."/>
            <person name="Rahman M."/>
            <person name="Ziaur R.M."/>
            <person name="Epstein J.H."/>
            <person name="Hassan M."/>
            <person name="Klassen M."/>
            <person name="Woodard K."/>
            <person name="Webb A."/>
            <person name="Webby R.J."/>
            <person name="El Zowalaty M.E."/>
        </authorList>
    </citation>
    <scope>NUCLEOTIDE SEQUENCE [LARGE SCALE GENOMIC DNA]</scope>
    <source>
        <strain evidence="3">Pf1</strain>
    </source>
</reference>
<keyword evidence="5" id="KW-1185">Reference proteome</keyword>